<sequence length="86" mass="10229">NGYISFREFLNAVVLFSKGTIQEKLQTMFYMYDIDGTGYMSQTQIAKMFRSKEMYSFKDFCQLLSPQVDTLWDASFDWKGKGFFYF</sequence>
<protein>
    <submittedName>
        <fullName evidence="7">Dual oxidase 1-like</fullName>
    </submittedName>
</protein>
<dbReference type="GO" id="GO:0005509">
    <property type="term" value="F:calcium ion binding"/>
    <property type="evidence" value="ECO:0007669"/>
    <property type="project" value="InterPro"/>
</dbReference>
<feature type="domain" description="EF-hand" evidence="6">
    <location>
        <begin position="20"/>
        <end position="55"/>
    </location>
</feature>
<proteinExistence type="inferred from homology"/>
<keyword evidence="5" id="KW-0449">Lipoprotein</keyword>
<dbReference type="InterPro" id="IPR011992">
    <property type="entry name" value="EF-hand-dom_pair"/>
</dbReference>
<dbReference type="AlphaFoldDB" id="A0AAV4J215"/>
<dbReference type="InterPro" id="IPR028846">
    <property type="entry name" value="Recoverin"/>
</dbReference>
<accession>A0AAV4J215</accession>
<dbReference type="PROSITE" id="PS50222">
    <property type="entry name" value="EF_HAND_2"/>
    <property type="match status" value="1"/>
</dbReference>
<evidence type="ECO:0000259" key="6">
    <source>
        <dbReference type="PROSITE" id="PS50222"/>
    </source>
</evidence>
<reference evidence="7 8" key="1">
    <citation type="journal article" date="2021" name="Elife">
        <title>Chloroplast acquisition without the gene transfer in kleptoplastic sea slugs, Plakobranchus ocellatus.</title>
        <authorList>
            <person name="Maeda T."/>
            <person name="Takahashi S."/>
            <person name="Yoshida T."/>
            <person name="Shimamura S."/>
            <person name="Takaki Y."/>
            <person name="Nagai Y."/>
            <person name="Toyoda A."/>
            <person name="Suzuki Y."/>
            <person name="Arimoto A."/>
            <person name="Ishii H."/>
            <person name="Satoh N."/>
            <person name="Nishiyama T."/>
            <person name="Hasebe M."/>
            <person name="Maruyama T."/>
            <person name="Minagawa J."/>
            <person name="Obokata J."/>
            <person name="Shigenobu S."/>
        </authorList>
    </citation>
    <scope>NUCLEOTIDE SEQUENCE [LARGE SCALE GENOMIC DNA]</scope>
</reference>
<evidence type="ECO:0000256" key="4">
    <source>
        <dbReference type="ARBA" id="ARBA00022737"/>
    </source>
</evidence>
<gene>
    <name evidence="7" type="ORF">ElyMa_004946600</name>
</gene>
<keyword evidence="4" id="KW-0677">Repeat</keyword>
<evidence type="ECO:0000313" key="8">
    <source>
        <dbReference type="Proteomes" id="UP000762676"/>
    </source>
</evidence>
<evidence type="ECO:0000256" key="3">
    <source>
        <dbReference type="ARBA" id="ARBA00022723"/>
    </source>
</evidence>
<dbReference type="PANTHER" id="PTHR23055">
    <property type="entry name" value="CALCIUM BINDING PROTEINS"/>
    <property type="match status" value="1"/>
</dbReference>
<comment type="caution">
    <text evidence="7">The sequence shown here is derived from an EMBL/GenBank/DDBJ whole genome shotgun (WGS) entry which is preliminary data.</text>
</comment>
<evidence type="ECO:0000313" key="7">
    <source>
        <dbReference type="EMBL" id="GFS15973.1"/>
    </source>
</evidence>
<organism evidence="7 8">
    <name type="scientific">Elysia marginata</name>
    <dbReference type="NCBI Taxonomy" id="1093978"/>
    <lineage>
        <taxon>Eukaryota</taxon>
        <taxon>Metazoa</taxon>
        <taxon>Spiralia</taxon>
        <taxon>Lophotrochozoa</taxon>
        <taxon>Mollusca</taxon>
        <taxon>Gastropoda</taxon>
        <taxon>Heterobranchia</taxon>
        <taxon>Euthyneura</taxon>
        <taxon>Panpulmonata</taxon>
        <taxon>Sacoglossa</taxon>
        <taxon>Placobranchoidea</taxon>
        <taxon>Plakobranchidae</taxon>
        <taxon>Elysia</taxon>
    </lineage>
</organism>
<evidence type="ECO:0000256" key="5">
    <source>
        <dbReference type="ARBA" id="ARBA00023288"/>
    </source>
</evidence>
<feature type="non-terminal residue" evidence="7">
    <location>
        <position position="1"/>
    </location>
</feature>
<keyword evidence="3" id="KW-0479">Metal-binding</keyword>
<dbReference type="SUPFAM" id="SSF47473">
    <property type="entry name" value="EF-hand"/>
    <property type="match status" value="1"/>
</dbReference>
<keyword evidence="8" id="KW-1185">Reference proteome</keyword>
<keyword evidence="2" id="KW-0519">Myristate</keyword>
<comment type="similarity">
    <text evidence="1">Belongs to the recoverin family.</text>
</comment>
<dbReference type="Proteomes" id="UP000762676">
    <property type="component" value="Unassembled WGS sequence"/>
</dbReference>
<dbReference type="Gene3D" id="1.10.238.10">
    <property type="entry name" value="EF-hand"/>
    <property type="match status" value="1"/>
</dbReference>
<name>A0AAV4J215_9GAST</name>
<dbReference type="PANTHER" id="PTHR23055:SF178">
    <property type="entry name" value="NEUROCALCIN HOMOLOG"/>
    <property type="match status" value="1"/>
</dbReference>
<dbReference type="InterPro" id="IPR002048">
    <property type="entry name" value="EF_hand_dom"/>
</dbReference>
<evidence type="ECO:0000256" key="1">
    <source>
        <dbReference type="ARBA" id="ARBA00006049"/>
    </source>
</evidence>
<evidence type="ECO:0000256" key="2">
    <source>
        <dbReference type="ARBA" id="ARBA00022707"/>
    </source>
</evidence>
<dbReference type="EMBL" id="BMAT01009895">
    <property type="protein sequence ID" value="GFS15973.1"/>
    <property type="molecule type" value="Genomic_DNA"/>
</dbReference>